<evidence type="ECO:0000313" key="4">
    <source>
        <dbReference type="Proteomes" id="UP000184120"/>
    </source>
</evidence>
<dbReference type="OrthoDB" id="1416612at2"/>
<protein>
    <recommendedName>
        <fullName evidence="6">Phosphate-selective porin O and P</fullName>
    </recommendedName>
</protein>
<reference evidence="2" key="1">
    <citation type="journal article" date="2014" name="Int. J. Syst. Evol. Microbiol.">
        <title>Complete genome of a new Firmicutes species belonging to the dominant human colonic microbiota ('Ruminococcus bicirculans') reveals two chromosomes and a selective capacity to utilize plant glucans.</title>
        <authorList>
            <consortium name="NISC Comparative Sequencing Program"/>
            <person name="Wegmann U."/>
            <person name="Louis P."/>
            <person name="Goesmann A."/>
            <person name="Henrissat B."/>
            <person name="Duncan S.H."/>
            <person name="Flint H.J."/>
        </authorList>
    </citation>
    <scope>NUCLEOTIDE SEQUENCE</scope>
    <source>
        <strain evidence="2">CGMCC 1.12707</strain>
    </source>
</reference>
<dbReference type="Pfam" id="PF16930">
    <property type="entry name" value="Porin_5"/>
    <property type="match status" value="1"/>
</dbReference>
<feature type="coiled-coil region" evidence="1">
    <location>
        <begin position="17"/>
        <end position="51"/>
    </location>
</feature>
<reference evidence="4" key="3">
    <citation type="submission" date="2016-11" db="EMBL/GenBank/DDBJ databases">
        <authorList>
            <person name="Varghese N."/>
            <person name="Submissions S."/>
        </authorList>
    </citation>
    <scope>NUCLEOTIDE SEQUENCE [LARGE SCALE GENOMIC DNA]</scope>
    <source>
        <strain evidence="4">DSM 27989</strain>
    </source>
</reference>
<dbReference type="Proteomes" id="UP000650994">
    <property type="component" value="Unassembled WGS sequence"/>
</dbReference>
<evidence type="ECO:0000313" key="5">
    <source>
        <dbReference type="Proteomes" id="UP000650994"/>
    </source>
</evidence>
<evidence type="ECO:0008006" key="6">
    <source>
        <dbReference type="Google" id="ProtNLM"/>
    </source>
</evidence>
<dbReference type="AlphaFoldDB" id="A0A1M6Z637"/>
<dbReference type="EMBL" id="BMFL01000001">
    <property type="protein sequence ID" value="GGE87083.1"/>
    <property type="molecule type" value="Genomic_DNA"/>
</dbReference>
<keyword evidence="5" id="KW-1185">Reference proteome</keyword>
<proteinExistence type="predicted"/>
<reference evidence="3" key="2">
    <citation type="submission" date="2016-11" db="EMBL/GenBank/DDBJ databases">
        <authorList>
            <person name="Jaros S."/>
            <person name="Januszkiewicz K."/>
            <person name="Wedrychowicz H."/>
        </authorList>
    </citation>
    <scope>NUCLEOTIDE SEQUENCE [LARGE SCALE GENOMIC DNA]</scope>
    <source>
        <strain evidence="3">DSM 27989</strain>
    </source>
</reference>
<dbReference type="EMBL" id="FRBH01000007">
    <property type="protein sequence ID" value="SHL25966.1"/>
    <property type="molecule type" value="Genomic_DNA"/>
</dbReference>
<sequence length="447" mass="51557">MKNKLLAFVLLLCSFSYSQEKSEIDELREEIKQLKEKIDSNSTSIKHIQDNPIPADELKSPARIKFSGGGLLRFGEWDVNQQRINPKKGLHYKDRDRFWSRFNFYLGTDIKLTKDIDFHARIRTGNKQYSFISFGGNDDERLNVLLDEFWLNYSYKFTDLRIGRQSASRIWNNQSGVMFDIPTHDGATIVSDFKLGSDLNLKSKAAYFVERYANNAPLKDQGKMYGFSLELSSTIANAIPWKISSGIIKAEALPTRYKNDLAQTGNGVTLYNDGDLAPDYSIWASQFNIKFKQFYGLSLIVDYYNNLRKYNENPISHMIYDINGNNSYSNRNEYDSSKSVDFTKQTQGFVATIAIGDQAIAKQIYAGISYLYMEKYAAMDYFAQYDFSRWTSSNIKGPEFSLAYKLNKYLKLRSRLFIAEEIKGLNAIDTDFKRSGTRIRIDMNINF</sequence>
<accession>A0A1M6Z637</accession>
<evidence type="ECO:0000256" key="1">
    <source>
        <dbReference type="SAM" id="Coils"/>
    </source>
</evidence>
<dbReference type="InterPro" id="IPR032638">
    <property type="entry name" value="Porin_5"/>
</dbReference>
<organism evidence="3 4">
    <name type="scientific">Chishuiella changwenlii</name>
    <dbReference type="NCBI Taxonomy" id="1434701"/>
    <lineage>
        <taxon>Bacteria</taxon>
        <taxon>Pseudomonadati</taxon>
        <taxon>Bacteroidota</taxon>
        <taxon>Flavobacteriia</taxon>
        <taxon>Flavobacteriales</taxon>
        <taxon>Weeksellaceae</taxon>
        <taxon>Chishuiella</taxon>
    </lineage>
</organism>
<dbReference type="RefSeq" id="WP_072932357.1">
    <property type="nucleotide sequence ID" value="NZ_BMFL01000001.1"/>
</dbReference>
<name>A0A1M6Z637_9FLAO</name>
<dbReference type="Proteomes" id="UP000184120">
    <property type="component" value="Unassembled WGS sequence"/>
</dbReference>
<evidence type="ECO:0000313" key="2">
    <source>
        <dbReference type="EMBL" id="GGE87083.1"/>
    </source>
</evidence>
<evidence type="ECO:0000313" key="3">
    <source>
        <dbReference type="EMBL" id="SHL25966.1"/>
    </source>
</evidence>
<reference evidence="5" key="4">
    <citation type="journal article" date="2019" name="Int. J. Syst. Evol. Microbiol.">
        <title>The Global Catalogue of Microorganisms (GCM) 10K type strain sequencing project: providing services to taxonomists for standard genome sequencing and annotation.</title>
        <authorList>
            <consortium name="The Broad Institute Genomics Platform"/>
            <consortium name="The Broad Institute Genome Sequencing Center for Infectious Disease"/>
            <person name="Wu L."/>
            <person name="Ma J."/>
        </authorList>
    </citation>
    <scope>NUCLEOTIDE SEQUENCE [LARGE SCALE GENOMIC DNA]</scope>
    <source>
        <strain evidence="5">CGMCC 1.12707</strain>
    </source>
</reference>
<keyword evidence="1" id="KW-0175">Coiled coil</keyword>
<gene>
    <name evidence="2" type="ORF">GCM10010984_01050</name>
    <name evidence="3" type="ORF">SAMN05443634_107183</name>
</gene>
<dbReference type="STRING" id="1434701.SAMN05443634_107183"/>
<reference evidence="2" key="5">
    <citation type="submission" date="2024-05" db="EMBL/GenBank/DDBJ databases">
        <authorList>
            <person name="Sun Q."/>
            <person name="Zhou Y."/>
        </authorList>
    </citation>
    <scope>NUCLEOTIDE SEQUENCE</scope>
    <source>
        <strain evidence="2">CGMCC 1.12707</strain>
    </source>
</reference>